<name>C3LQ35_VIBCM</name>
<gene>
    <name evidence="1" type="ordered locus">VCM66_2186</name>
</gene>
<dbReference type="HOGENOM" id="CLU_221117_0_0_6"/>
<reference evidence="1 2" key="1">
    <citation type="journal article" date="2008" name="PLoS ONE">
        <title>A recalibrated molecular clock and independent origins for the cholera pandemic clones.</title>
        <authorList>
            <person name="Feng L."/>
            <person name="Reeves P.R."/>
            <person name="Lan R."/>
            <person name="Ren Y."/>
            <person name="Gao C."/>
            <person name="Zhou Z."/>
            <person name="Ren Y."/>
            <person name="Cheng J."/>
            <person name="Wang W."/>
            <person name="Wang J."/>
            <person name="Qian W."/>
            <person name="Li D."/>
            <person name="Wang L."/>
        </authorList>
    </citation>
    <scope>NUCLEOTIDE SEQUENCE [LARGE SCALE GENOMIC DNA]</scope>
    <source>
        <strain evidence="1 2">M66-2</strain>
    </source>
</reference>
<dbReference type="EMBL" id="CP001233">
    <property type="protein sequence ID" value="ACP06487.1"/>
    <property type="molecule type" value="Genomic_DNA"/>
</dbReference>
<dbReference type="KEGG" id="vcm:VCM66_2186"/>
<proteinExistence type="predicted"/>
<organism evidence="1 2">
    <name type="scientific">Vibrio cholerae serotype O1 (strain M66-2)</name>
    <dbReference type="NCBI Taxonomy" id="579112"/>
    <lineage>
        <taxon>Bacteria</taxon>
        <taxon>Pseudomonadati</taxon>
        <taxon>Pseudomonadota</taxon>
        <taxon>Gammaproteobacteria</taxon>
        <taxon>Vibrionales</taxon>
        <taxon>Vibrionaceae</taxon>
        <taxon>Vibrio</taxon>
    </lineage>
</organism>
<evidence type="ECO:0000313" key="2">
    <source>
        <dbReference type="Proteomes" id="UP000001217"/>
    </source>
</evidence>
<protein>
    <submittedName>
        <fullName evidence="1">Uncharacterized protein</fullName>
    </submittedName>
</protein>
<dbReference type="Proteomes" id="UP000001217">
    <property type="component" value="Chromosome I"/>
</dbReference>
<dbReference type="AlphaFoldDB" id="C3LQ35"/>
<sequence>MSMLMGTHSLAAYLQLQIVWVYTFTKMALNLL</sequence>
<evidence type="ECO:0000313" key="1">
    <source>
        <dbReference type="EMBL" id="ACP06487.1"/>
    </source>
</evidence>
<accession>C3LQ35</accession>